<organism evidence="4 5">
    <name type="scientific">Durusdinium trenchii</name>
    <dbReference type="NCBI Taxonomy" id="1381693"/>
    <lineage>
        <taxon>Eukaryota</taxon>
        <taxon>Sar</taxon>
        <taxon>Alveolata</taxon>
        <taxon>Dinophyceae</taxon>
        <taxon>Suessiales</taxon>
        <taxon>Symbiodiniaceae</taxon>
        <taxon>Durusdinium</taxon>
    </lineage>
</organism>
<feature type="region of interest" description="Disordered" evidence="2">
    <location>
        <begin position="1056"/>
        <end position="1077"/>
    </location>
</feature>
<evidence type="ECO:0000259" key="3">
    <source>
        <dbReference type="PROSITE" id="PS50158"/>
    </source>
</evidence>
<feature type="region of interest" description="Disordered" evidence="2">
    <location>
        <begin position="248"/>
        <end position="268"/>
    </location>
</feature>
<feature type="compositionally biased region" description="Polar residues" evidence="2">
    <location>
        <begin position="737"/>
        <end position="750"/>
    </location>
</feature>
<name>A0ABP0N3S2_9DINO</name>
<dbReference type="EMBL" id="CAXAMN010021284">
    <property type="protein sequence ID" value="CAK9057574.1"/>
    <property type="molecule type" value="Genomic_DNA"/>
</dbReference>
<sequence length="1148" mass="129704">MPSGMNGTGSGTGVRAGIIARGTPMGRRHKPQESIGRKAVGGTVDITPKEITMILRWSNYRFWRRALLRWNTNPDVTIWRRAEKVLKILDWDLEAKLDYVSEATLASPAYITEVLGVLDVLAGEKEDSERRRAEIKGILLEKQLGLSRQSMQSLRVLTKGQHSYSEVKKVLQVLDLDEESIIKPGKVSYYGDLTENEDTDSEVDDEVIFNALEYNEVREEEAVSLMADLQQDRRRTWKENKLLKAARKKDRRHFDDKSSRPSKPFHKRRLSTEEIKKVTFCGNCGKKGHWREDCTEPSKDGSRASRDKNPKATDQACFLELSPGETIIDPGASQDLVGLRSFEKLQAKLKENGLKTIKLQETPSKASGVGGAAMTLFMLLSIGLLEHGHAVIDTKEDKIHFKRFDTMAKMWNLNKSAYPGDFTTSRPGPSQGMIPSSDKVQQACTHPKEYQTRGANQHGTWTRCSLCQTKTGYQKYGPDNPPPAARKTKGAVVETYVASEAMGTTRVPMGASSSESPQPLTPDLETAFRGQNQQLAQSTAAVMAQVMTPVVEGFHQALRYQAEESQRAQERQETQMQQSFLALQRIMQQTDPARQPGAAFPALPPEELHRLLAQGFAMANHHPLPEDEEWDADGTFKCTDSSSMQWMVVSRNETSRRFLSQRENLVCFTGVQRALGGETREVFVFFDEELIDEVICSEFPEGRESHLSKRQKRALLNSKESLSKSPEFSDEPKSSVVEVNQEWSQEQNAEPESLSRNEEEPDGQSRTKKEPVSQSRQARETVRRLAEQKCLTRPVRFDRNVTPSSQELSALGVVNVRKCRHGDLEKRTTSGLKVMELFSPPRITQEAAQAGLQVTEPSNFDLKLGWNALCPEDRKKMWKTIEEQEPDVILMSPDCKMFSQLMNVNLKRIPVERPTRQQMEALVMWHLCLQVAEHQMKKGRYFILEQPAGASSWSTHGSKWLMENEEVLFFFFDQCELGLQVSPEGLSRKTTALATNHLGVAAVMSQYQCRKSHEHVRLENGLPKKAQIYPSDMVRSLIQGILLGTSEFVGATHVDDVIDEDEEEEDDKETSEQKEELMSHMSEAGIDFFEISGSEACLMAKPYKSKSQEFNMKEATPEEKEGFVLAKWSMTRLTLPGDMSRYSRAELK</sequence>
<keyword evidence="1" id="KW-0862">Zinc</keyword>
<keyword evidence="5" id="KW-1185">Reference proteome</keyword>
<feature type="region of interest" description="Disordered" evidence="2">
    <location>
        <begin position="291"/>
        <end position="311"/>
    </location>
</feature>
<gene>
    <name evidence="4" type="ORF">CCMP2556_LOCUS28407</name>
</gene>
<accession>A0ABP0N3S2</accession>
<evidence type="ECO:0000256" key="2">
    <source>
        <dbReference type="SAM" id="MobiDB-lite"/>
    </source>
</evidence>
<evidence type="ECO:0000313" key="5">
    <source>
        <dbReference type="Proteomes" id="UP001642484"/>
    </source>
</evidence>
<proteinExistence type="predicted"/>
<dbReference type="InterPro" id="IPR001878">
    <property type="entry name" value="Znf_CCHC"/>
</dbReference>
<feature type="compositionally biased region" description="Basic and acidic residues" evidence="2">
    <location>
        <begin position="753"/>
        <end position="785"/>
    </location>
</feature>
<feature type="domain" description="CCHC-type" evidence="3">
    <location>
        <begin position="281"/>
        <end position="296"/>
    </location>
</feature>
<dbReference type="Proteomes" id="UP001642484">
    <property type="component" value="Unassembled WGS sequence"/>
</dbReference>
<comment type="caution">
    <text evidence="4">The sequence shown here is derived from an EMBL/GenBank/DDBJ whole genome shotgun (WGS) entry which is preliminary data.</text>
</comment>
<keyword evidence="1" id="KW-0863">Zinc-finger</keyword>
<keyword evidence="1" id="KW-0479">Metal-binding</keyword>
<feature type="region of interest" description="Disordered" evidence="2">
    <location>
        <begin position="718"/>
        <end position="785"/>
    </location>
</feature>
<reference evidence="4 5" key="1">
    <citation type="submission" date="2024-02" db="EMBL/GenBank/DDBJ databases">
        <authorList>
            <person name="Chen Y."/>
            <person name="Shah S."/>
            <person name="Dougan E. K."/>
            <person name="Thang M."/>
            <person name="Chan C."/>
        </authorList>
    </citation>
    <scope>NUCLEOTIDE SEQUENCE [LARGE SCALE GENOMIC DNA]</scope>
</reference>
<dbReference type="PROSITE" id="PS50158">
    <property type="entry name" value="ZF_CCHC"/>
    <property type="match status" value="1"/>
</dbReference>
<protein>
    <recommendedName>
        <fullName evidence="3">CCHC-type domain-containing protein</fullName>
    </recommendedName>
</protein>
<evidence type="ECO:0000256" key="1">
    <source>
        <dbReference type="PROSITE-ProRule" id="PRU00047"/>
    </source>
</evidence>
<evidence type="ECO:0000313" key="4">
    <source>
        <dbReference type="EMBL" id="CAK9057574.1"/>
    </source>
</evidence>
<feature type="compositionally biased region" description="Acidic residues" evidence="2">
    <location>
        <begin position="1057"/>
        <end position="1069"/>
    </location>
</feature>